<protein>
    <submittedName>
        <fullName evidence="6">LemA family protein</fullName>
    </submittedName>
</protein>
<evidence type="ECO:0000256" key="4">
    <source>
        <dbReference type="ARBA" id="ARBA00022989"/>
    </source>
</evidence>
<dbReference type="InterPro" id="IPR023353">
    <property type="entry name" value="LemA-like_dom_sf"/>
</dbReference>
<dbReference type="Proteomes" id="UP001428817">
    <property type="component" value="Unassembled WGS sequence"/>
</dbReference>
<dbReference type="Gene3D" id="1.20.1440.20">
    <property type="entry name" value="LemA-like domain"/>
    <property type="match status" value="1"/>
</dbReference>
<evidence type="ECO:0000256" key="5">
    <source>
        <dbReference type="ARBA" id="ARBA00023136"/>
    </source>
</evidence>
<organism evidence="6 7">
    <name type="scientific">Pseudonocardia eucalypti</name>
    <dbReference type="NCBI Taxonomy" id="648755"/>
    <lineage>
        <taxon>Bacteria</taxon>
        <taxon>Bacillati</taxon>
        <taxon>Actinomycetota</taxon>
        <taxon>Actinomycetes</taxon>
        <taxon>Pseudonocardiales</taxon>
        <taxon>Pseudonocardiaceae</taxon>
        <taxon>Pseudonocardia</taxon>
    </lineage>
</organism>
<evidence type="ECO:0000256" key="2">
    <source>
        <dbReference type="ARBA" id="ARBA00008854"/>
    </source>
</evidence>
<comment type="subcellular location">
    <subcellularLocation>
        <location evidence="1">Membrane</location>
        <topology evidence="1">Single-pass membrane protein</topology>
    </subcellularLocation>
</comment>
<evidence type="ECO:0000256" key="1">
    <source>
        <dbReference type="ARBA" id="ARBA00004167"/>
    </source>
</evidence>
<comment type="similarity">
    <text evidence="2">Belongs to the LemA family.</text>
</comment>
<reference evidence="7" key="1">
    <citation type="journal article" date="2019" name="Int. J. Syst. Evol. Microbiol.">
        <title>The Global Catalogue of Microorganisms (GCM) 10K type strain sequencing project: providing services to taxonomists for standard genome sequencing and annotation.</title>
        <authorList>
            <consortium name="The Broad Institute Genomics Platform"/>
            <consortium name="The Broad Institute Genome Sequencing Center for Infectious Disease"/>
            <person name="Wu L."/>
            <person name="Ma J."/>
        </authorList>
    </citation>
    <scope>NUCLEOTIDE SEQUENCE [LARGE SCALE GENOMIC DNA]</scope>
    <source>
        <strain evidence="7">JCM 18303</strain>
    </source>
</reference>
<dbReference type="Pfam" id="PF04011">
    <property type="entry name" value="LemA"/>
    <property type="match status" value="1"/>
</dbReference>
<dbReference type="SUPFAM" id="SSF140478">
    <property type="entry name" value="LemA-like"/>
    <property type="match status" value="1"/>
</dbReference>
<sequence>MTGAIILLLLLAVAGYGVICFNRLVTLRNRVDSAWAQIDVQLNRRHDLIPNLVETVKGYAAHERETLERVVAARGAAMSARGSAERARAEDALSNTLKSLFAVTEAYPELKANENFLQLQEELTSTEDRIAYSRQFLNDSVRELNTRIETVPSMWLAGLARATRREYFEVDDARRENVRVQF</sequence>
<evidence type="ECO:0000313" key="6">
    <source>
        <dbReference type="EMBL" id="GAA5147794.1"/>
    </source>
</evidence>
<dbReference type="InterPro" id="IPR007156">
    <property type="entry name" value="MamQ_LemA"/>
</dbReference>
<dbReference type="PANTHER" id="PTHR34478:SF2">
    <property type="entry name" value="MEMBRANE PROTEIN"/>
    <property type="match status" value="1"/>
</dbReference>
<dbReference type="RefSeq" id="WP_185064810.1">
    <property type="nucleotide sequence ID" value="NZ_BAABJP010000003.1"/>
</dbReference>
<evidence type="ECO:0000256" key="3">
    <source>
        <dbReference type="ARBA" id="ARBA00022692"/>
    </source>
</evidence>
<keyword evidence="7" id="KW-1185">Reference proteome</keyword>
<evidence type="ECO:0000313" key="7">
    <source>
        <dbReference type="Proteomes" id="UP001428817"/>
    </source>
</evidence>
<name>A0ABP9PLP2_9PSEU</name>
<dbReference type="EMBL" id="BAABJP010000003">
    <property type="protein sequence ID" value="GAA5147794.1"/>
    <property type="molecule type" value="Genomic_DNA"/>
</dbReference>
<comment type="caution">
    <text evidence="6">The sequence shown here is derived from an EMBL/GenBank/DDBJ whole genome shotgun (WGS) entry which is preliminary data.</text>
</comment>
<keyword evidence="4" id="KW-1133">Transmembrane helix</keyword>
<gene>
    <name evidence="6" type="ORF">GCM10023321_09180</name>
</gene>
<keyword evidence="5" id="KW-0472">Membrane</keyword>
<dbReference type="PANTHER" id="PTHR34478">
    <property type="entry name" value="PROTEIN LEMA"/>
    <property type="match status" value="1"/>
</dbReference>
<accession>A0ABP9PLP2</accession>
<keyword evidence="3" id="KW-0812">Transmembrane</keyword>
<proteinExistence type="inferred from homology"/>